<feature type="compositionally biased region" description="Basic and acidic residues" evidence="1">
    <location>
        <begin position="409"/>
        <end position="421"/>
    </location>
</feature>
<feature type="compositionally biased region" description="Basic and acidic residues" evidence="1">
    <location>
        <begin position="462"/>
        <end position="477"/>
    </location>
</feature>
<evidence type="ECO:0000313" key="3">
    <source>
        <dbReference type="Proteomes" id="UP000801428"/>
    </source>
</evidence>
<accession>A0A9P4W669</accession>
<evidence type="ECO:0000313" key="2">
    <source>
        <dbReference type="EMBL" id="KAF3001514.1"/>
    </source>
</evidence>
<dbReference type="Proteomes" id="UP000801428">
    <property type="component" value="Unassembled WGS sequence"/>
</dbReference>
<feature type="compositionally biased region" description="Low complexity" evidence="1">
    <location>
        <begin position="150"/>
        <end position="159"/>
    </location>
</feature>
<sequence length="671" mass="74942">MANEEQRKAFAAYMGRGNDSTASGGQPLPQYPGSVANPANAHLFNEAFWLCQHTFSQFPGLGVPPAAPTPPPAAGSSVISYPGFQGGYPAYGWSGHTGIPHRPPPLGQGQGQGQVQGQGQGQGQNQPVGGQQAQTQPGYAQMPLPPPPGYNGYANPGAPQSAITSFSADSGIMVPAPMPHPPGVINERTKDEKCKKHMSRYARATGYAREPVYVEIDNSERIGRRKERDEVYTSWRTDHLRPHVVRQGTSRANIGLRTIQRSPPRRRETIVREEVSSVGPGQPRYEGPWPPPDVVRMTPSRPPTELPVSDEVWPPPDVVRTYSYRKETSSRPAPRIIELSPSPPPRRSSTSGVRYRVHSEERRPRSPVRRSASHIRLRSQPRPYKTVVTERRAYYESDNSSANGAGEEPADHGIPKPRDVTYETSYRRKTSQRDSQQSTKAEAGGHRVQFAPEESKAPPSSRRHDDPTQERYSRSESYHYVNRPASPPIDRMERLHIRHSSPSPERISEDIRVDRARRISPSPPARRYERVRVRYVSVSPTRRASPPAPRARLPRSPSPPPLPPQPERTVRSSYRHVSKVSITDRTRSLTPPLSRRHTPSEADVTDSEDEQESVIEVRSWKGIDENGKPATFVEERRKTHLIEQGSVGGSEFRPLFETVRPVVRPGSWRDV</sequence>
<feature type="compositionally biased region" description="Pro residues" evidence="1">
    <location>
        <begin position="556"/>
        <end position="566"/>
    </location>
</feature>
<feature type="compositionally biased region" description="Basic residues" evidence="1">
    <location>
        <begin position="365"/>
        <end position="379"/>
    </location>
</feature>
<gene>
    <name evidence="2" type="ORF">E8E13_009182</name>
</gene>
<feature type="compositionally biased region" description="Basic and acidic residues" evidence="1">
    <location>
        <begin position="265"/>
        <end position="275"/>
    </location>
</feature>
<dbReference type="AlphaFoldDB" id="A0A9P4W669"/>
<feature type="compositionally biased region" description="Gly residues" evidence="1">
    <location>
        <begin position="108"/>
        <end position="122"/>
    </location>
</feature>
<reference evidence="2" key="1">
    <citation type="submission" date="2019-04" db="EMBL/GenBank/DDBJ databases">
        <title>Sequencing of skin fungus with MAO and IRED activity.</title>
        <authorList>
            <person name="Marsaioli A.J."/>
            <person name="Bonatto J.M.C."/>
            <person name="Reis Junior O."/>
        </authorList>
    </citation>
    <scope>NUCLEOTIDE SEQUENCE</scope>
    <source>
        <strain evidence="2">30M1</strain>
    </source>
</reference>
<protein>
    <submittedName>
        <fullName evidence="2">Uncharacterized protein</fullName>
    </submittedName>
</protein>
<feature type="compositionally biased region" description="Low complexity" evidence="1">
    <location>
        <begin position="534"/>
        <end position="555"/>
    </location>
</feature>
<feature type="region of interest" description="Disordered" evidence="1">
    <location>
        <begin position="257"/>
        <end position="613"/>
    </location>
</feature>
<organism evidence="2 3">
    <name type="scientific">Curvularia kusanoi</name>
    <name type="common">Cochliobolus kusanoi</name>
    <dbReference type="NCBI Taxonomy" id="90978"/>
    <lineage>
        <taxon>Eukaryota</taxon>
        <taxon>Fungi</taxon>
        <taxon>Dikarya</taxon>
        <taxon>Ascomycota</taxon>
        <taxon>Pezizomycotina</taxon>
        <taxon>Dothideomycetes</taxon>
        <taxon>Pleosporomycetidae</taxon>
        <taxon>Pleosporales</taxon>
        <taxon>Pleosporineae</taxon>
        <taxon>Pleosporaceae</taxon>
        <taxon>Curvularia</taxon>
    </lineage>
</organism>
<keyword evidence="3" id="KW-1185">Reference proteome</keyword>
<dbReference type="EMBL" id="SWKU01000013">
    <property type="protein sequence ID" value="KAF3001514.1"/>
    <property type="molecule type" value="Genomic_DNA"/>
</dbReference>
<comment type="caution">
    <text evidence="2">The sequence shown here is derived from an EMBL/GenBank/DDBJ whole genome shotgun (WGS) entry which is preliminary data.</text>
</comment>
<name>A0A9P4W669_CURKU</name>
<evidence type="ECO:0000256" key="1">
    <source>
        <dbReference type="SAM" id="MobiDB-lite"/>
    </source>
</evidence>
<feature type="compositionally biased region" description="Acidic residues" evidence="1">
    <location>
        <begin position="603"/>
        <end position="613"/>
    </location>
</feature>
<dbReference type="OrthoDB" id="5415512at2759"/>
<feature type="compositionally biased region" description="Basic and acidic residues" evidence="1">
    <location>
        <begin position="506"/>
        <end position="517"/>
    </location>
</feature>
<feature type="region of interest" description="Disordered" evidence="1">
    <location>
        <begin position="1"/>
        <end position="28"/>
    </location>
</feature>
<proteinExistence type="predicted"/>
<feature type="compositionally biased region" description="Low complexity" evidence="1">
    <location>
        <begin position="123"/>
        <end position="138"/>
    </location>
</feature>
<feature type="region of interest" description="Disordered" evidence="1">
    <location>
        <begin position="92"/>
        <end position="164"/>
    </location>
</feature>